<dbReference type="Gene3D" id="1.10.10.10">
    <property type="entry name" value="Winged helix-like DNA-binding domain superfamily/Winged helix DNA-binding domain"/>
    <property type="match status" value="1"/>
</dbReference>
<dbReference type="EMBL" id="AP023356">
    <property type="protein sequence ID" value="BCJ41271.1"/>
    <property type="molecule type" value="Genomic_DNA"/>
</dbReference>
<evidence type="ECO:0000259" key="4">
    <source>
        <dbReference type="PROSITE" id="PS50043"/>
    </source>
</evidence>
<dbReference type="Proteomes" id="UP000676967">
    <property type="component" value="Chromosome"/>
</dbReference>
<dbReference type="RefSeq" id="WP_189336669.1">
    <property type="nucleotide sequence ID" value="NZ_BMQZ01000028.1"/>
</dbReference>
<evidence type="ECO:0000313" key="6">
    <source>
        <dbReference type="Proteomes" id="UP000676967"/>
    </source>
</evidence>
<keyword evidence="6" id="KW-1185">Reference proteome</keyword>
<keyword evidence="2" id="KW-0238">DNA-binding</keyword>
<accession>A0ABM7LPW0</accession>
<dbReference type="PROSITE" id="PS50043">
    <property type="entry name" value="HTH_LUXR_2"/>
    <property type="match status" value="1"/>
</dbReference>
<sequence>MTESLGMALDLAAEIHRLTPSGDPARDLDFVWDPMSRLVPFVASWIGTLDEDHCGYTTVASAGHDLDGLAYMESADLTAQRKTTGLLRRRRPVRLQDVPNAMELPCWSEQWWPIGFREVVAAPLVTPDGRHLGVLTLHTDTAVQPTVDARDAMVVIAHAMTAVLDPMNSLSGLARLVQGAVAAAAVDRRGTVVPLPGMPSDPLLIGRPDIVTTAVGHLSDQVRHTSFLFPIPADGGQQRYIRVTGLACPPGTSEEPVGLVVLSPAGDLRGLTFRELVVLGLVIEGYANQGIASRLSITARTAAAHLEHIRAKLSAPTRTAAAVLALRSGLYVPYGLVDNAGHGSASS</sequence>
<dbReference type="Gene3D" id="3.30.450.40">
    <property type="match status" value="1"/>
</dbReference>
<dbReference type="CDD" id="cd06170">
    <property type="entry name" value="LuxR_C_like"/>
    <property type="match status" value="1"/>
</dbReference>
<evidence type="ECO:0000256" key="2">
    <source>
        <dbReference type="ARBA" id="ARBA00023125"/>
    </source>
</evidence>
<evidence type="ECO:0000256" key="3">
    <source>
        <dbReference type="ARBA" id="ARBA00023163"/>
    </source>
</evidence>
<protein>
    <recommendedName>
        <fullName evidence="4">HTH luxR-type domain-containing protein</fullName>
    </recommendedName>
</protein>
<evidence type="ECO:0000313" key="5">
    <source>
        <dbReference type="EMBL" id="BCJ41271.1"/>
    </source>
</evidence>
<feature type="domain" description="HTH luxR-type" evidence="4">
    <location>
        <begin position="264"/>
        <end position="329"/>
    </location>
</feature>
<dbReference type="Pfam" id="PF00196">
    <property type="entry name" value="GerE"/>
    <property type="match status" value="1"/>
</dbReference>
<keyword evidence="1" id="KW-0805">Transcription regulation</keyword>
<proteinExistence type="predicted"/>
<dbReference type="SMART" id="SM00421">
    <property type="entry name" value="HTH_LUXR"/>
    <property type="match status" value="1"/>
</dbReference>
<dbReference type="PANTHER" id="PTHR44688">
    <property type="entry name" value="DNA-BINDING TRANSCRIPTIONAL ACTIVATOR DEVR_DOSR"/>
    <property type="match status" value="1"/>
</dbReference>
<dbReference type="SUPFAM" id="SSF55781">
    <property type="entry name" value="GAF domain-like"/>
    <property type="match status" value="1"/>
</dbReference>
<dbReference type="PANTHER" id="PTHR44688:SF16">
    <property type="entry name" value="DNA-BINDING TRANSCRIPTIONAL ACTIVATOR DEVR_DOSR"/>
    <property type="match status" value="1"/>
</dbReference>
<dbReference type="PRINTS" id="PR00038">
    <property type="entry name" value="HTHLUXR"/>
</dbReference>
<dbReference type="InterPro" id="IPR029016">
    <property type="entry name" value="GAF-like_dom_sf"/>
</dbReference>
<gene>
    <name evidence="5" type="ORF">Aiant_19280</name>
</gene>
<dbReference type="SUPFAM" id="SSF46894">
    <property type="entry name" value="C-terminal effector domain of the bipartite response regulators"/>
    <property type="match status" value="1"/>
</dbReference>
<name>A0ABM7LPW0_9ACTN</name>
<dbReference type="InterPro" id="IPR036388">
    <property type="entry name" value="WH-like_DNA-bd_sf"/>
</dbReference>
<organism evidence="5 6">
    <name type="scientific">Actinoplanes ianthinogenes</name>
    <dbReference type="NCBI Taxonomy" id="122358"/>
    <lineage>
        <taxon>Bacteria</taxon>
        <taxon>Bacillati</taxon>
        <taxon>Actinomycetota</taxon>
        <taxon>Actinomycetes</taxon>
        <taxon>Micromonosporales</taxon>
        <taxon>Micromonosporaceae</taxon>
        <taxon>Actinoplanes</taxon>
    </lineage>
</organism>
<reference evidence="5 6" key="1">
    <citation type="submission" date="2020-08" db="EMBL/GenBank/DDBJ databases">
        <title>Whole genome shotgun sequence of Actinoplanes ianthinogenes NBRC 13996.</title>
        <authorList>
            <person name="Komaki H."/>
            <person name="Tamura T."/>
        </authorList>
    </citation>
    <scope>NUCLEOTIDE SEQUENCE [LARGE SCALE GENOMIC DNA]</scope>
    <source>
        <strain evidence="5 6">NBRC 13996</strain>
    </source>
</reference>
<evidence type="ECO:0000256" key="1">
    <source>
        <dbReference type="ARBA" id="ARBA00023015"/>
    </source>
</evidence>
<dbReference type="InterPro" id="IPR016032">
    <property type="entry name" value="Sig_transdc_resp-reg_C-effctor"/>
</dbReference>
<dbReference type="InterPro" id="IPR000792">
    <property type="entry name" value="Tscrpt_reg_LuxR_C"/>
</dbReference>
<keyword evidence="3" id="KW-0804">Transcription</keyword>